<dbReference type="RefSeq" id="WP_153863461.1">
    <property type="nucleotide sequence ID" value="NZ_WJQS01000004.1"/>
</dbReference>
<dbReference type="GO" id="GO:0050661">
    <property type="term" value="F:NADP binding"/>
    <property type="evidence" value="ECO:0007669"/>
    <property type="project" value="UniProtKB-UniRule"/>
</dbReference>
<evidence type="ECO:0000259" key="11">
    <source>
        <dbReference type="Pfam" id="PF01113"/>
    </source>
</evidence>
<keyword evidence="6 9" id="KW-0560">Oxidoreductase</keyword>
<dbReference type="CDD" id="cd02274">
    <property type="entry name" value="DHDPR_N"/>
    <property type="match status" value="1"/>
</dbReference>
<comment type="similarity">
    <text evidence="1 9">Belongs to the DapB family.</text>
</comment>
<dbReference type="GO" id="GO:0009089">
    <property type="term" value="P:lysine biosynthetic process via diaminopimelate"/>
    <property type="evidence" value="ECO:0007669"/>
    <property type="project" value="UniProtKB-UniRule"/>
</dbReference>
<keyword evidence="3 9" id="KW-0028">Amino-acid biosynthesis</keyword>
<keyword evidence="7 9" id="KW-0520">NAD</keyword>
<feature type="domain" description="Dihydrodipicolinate reductase N-terminal" evidence="11">
    <location>
        <begin position="1"/>
        <end position="116"/>
    </location>
</feature>
<dbReference type="GO" id="GO:0016726">
    <property type="term" value="F:oxidoreductase activity, acting on CH or CH2 groups, NAD or NADP as acceptor"/>
    <property type="evidence" value="ECO:0007669"/>
    <property type="project" value="UniProtKB-UniRule"/>
</dbReference>
<sequence>MRILLVGASGAMGQSVVRFVEQTTDQVTVALQDKESNEESYEVFTTFEAMSQYLTENPEAADVIIDFSSPKITDDVLKIAEKHQTPLMLATTGQTEEQEQLIKAAAKNVAIVDTHNTSIGVNVMQALVAQMTKMLYPLGYDIEVIEKHHRYKKDSPSGTAKMILKAAQDSIDETTTVLNGRDGVDYERPHSEIGVHAIRGGDIVGEHTILFANNQETLELTHRAGTKDLFVRGALQAARFLVNAEPGLYDMHDVIG</sequence>
<accession>A0A6I2GIS6</accession>
<evidence type="ECO:0000256" key="9">
    <source>
        <dbReference type="HAMAP-Rule" id="MF_00102"/>
    </source>
</evidence>
<gene>
    <name evidence="9" type="primary">dapB</name>
    <name evidence="13" type="ORF">GIY09_05860</name>
</gene>
<feature type="binding site" evidence="9">
    <location>
        <begin position="114"/>
        <end position="117"/>
    </location>
    <ligand>
        <name>NAD(+)</name>
        <dbReference type="ChEBI" id="CHEBI:57540"/>
    </ligand>
</feature>
<dbReference type="Proteomes" id="UP000430975">
    <property type="component" value="Unassembled WGS sequence"/>
</dbReference>
<evidence type="ECO:0000256" key="10">
    <source>
        <dbReference type="NCBIfam" id="TIGR00036"/>
    </source>
</evidence>
<evidence type="ECO:0000256" key="4">
    <source>
        <dbReference type="ARBA" id="ARBA00022857"/>
    </source>
</evidence>
<evidence type="ECO:0000256" key="2">
    <source>
        <dbReference type="ARBA" id="ARBA00022490"/>
    </source>
</evidence>
<evidence type="ECO:0000256" key="1">
    <source>
        <dbReference type="ARBA" id="ARBA00006642"/>
    </source>
</evidence>
<dbReference type="UniPathway" id="UPA00034">
    <property type="reaction ID" value="UER00018"/>
</dbReference>
<comment type="pathway">
    <text evidence="9">Amino-acid biosynthesis; L-lysine biosynthesis via DAP pathway; (S)-tetrahydrodipicolinate from L-aspartate: step 4/4.</text>
</comment>
<feature type="active site" description="Proton donor/acceptor" evidence="9">
    <location>
        <position position="148"/>
    </location>
</feature>
<evidence type="ECO:0000256" key="8">
    <source>
        <dbReference type="ARBA" id="ARBA00023154"/>
    </source>
</evidence>
<keyword evidence="2 9" id="KW-0963">Cytoplasm</keyword>
<evidence type="ECO:0000256" key="6">
    <source>
        <dbReference type="ARBA" id="ARBA00023002"/>
    </source>
</evidence>
<evidence type="ECO:0000259" key="12">
    <source>
        <dbReference type="Pfam" id="PF05173"/>
    </source>
</evidence>
<dbReference type="Pfam" id="PF01113">
    <property type="entry name" value="DapB_N"/>
    <property type="match status" value="1"/>
</dbReference>
<dbReference type="HAMAP" id="MF_00102">
    <property type="entry name" value="DapB"/>
    <property type="match status" value="1"/>
</dbReference>
<dbReference type="InterPro" id="IPR023940">
    <property type="entry name" value="DHDPR_bac"/>
</dbReference>
<comment type="catalytic activity">
    <reaction evidence="9">
        <text>(S)-2,3,4,5-tetrahydrodipicolinate + NAD(+) + H2O = (2S,4S)-4-hydroxy-2,3,4,5-tetrahydrodipicolinate + NADH + H(+)</text>
        <dbReference type="Rhea" id="RHEA:35323"/>
        <dbReference type="ChEBI" id="CHEBI:15377"/>
        <dbReference type="ChEBI" id="CHEBI:15378"/>
        <dbReference type="ChEBI" id="CHEBI:16845"/>
        <dbReference type="ChEBI" id="CHEBI:57540"/>
        <dbReference type="ChEBI" id="CHEBI:57945"/>
        <dbReference type="ChEBI" id="CHEBI:67139"/>
        <dbReference type="EC" id="1.17.1.8"/>
    </reaction>
</comment>
<keyword evidence="5 9" id="KW-0220">Diaminopimelate biosynthesis</keyword>
<dbReference type="GO" id="GO:0019877">
    <property type="term" value="P:diaminopimelate biosynthetic process"/>
    <property type="evidence" value="ECO:0007669"/>
    <property type="project" value="UniProtKB-UniRule"/>
</dbReference>
<dbReference type="PANTHER" id="PTHR20836:SF7">
    <property type="entry name" value="4-HYDROXY-TETRAHYDRODIPICOLINATE REDUCTASE"/>
    <property type="match status" value="1"/>
</dbReference>
<dbReference type="PROSITE" id="PS01298">
    <property type="entry name" value="DAPB"/>
    <property type="match status" value="1"/>
</dbReference>
<protein>
    <recommendedName>
        <fullName evidence="9 10">4-hydroxy-tetrahydrodipicolinate reductase</fullName>
        <shortName evidence="9">HTPA reductase</shortName>
        <ecNumber evidence="9 10">1.17.1.8</ecNumber>
    </recommendedName>
</protein>
<proteinExistence type="inferred from homology"/>
<dbReference type="EMBL" id="WJQS01000004">
    <property type="protein sequence ID" value="MRI85401.1"/>
    <property type="molecule type" value="Genomic_DNA"/>
</dbReference>
<evidence type="ECO:0000256" key="3">
    <source>
        <dbReference type="ARBA" id="ARBA00022605"/>
    </source>
</evidence>
<comment type="subcellular location">
    <subcellularLocation>
        <location evidence="9">Cytoplasm</location>
    </subcellularLocation>
</comment>
<name>A0A6I2GIS6_9LACT</name>
<feature type="active site" description="Proton donor" evidence="9">
    <location>
        <position position="152"/>
    </location>
</feature>
<dbReference type="InterPro" id="IPR022663">
    <property type="entry name" value="DapB_C"/>
</dbReference>
<dbReference type="InterPro" id="IPR036291">
    <property type="entry name" value="NAD(P)-bd_dom_sf"/>
</dbReference>
<dbReference type="InterPro" id="IPR022664">
    <property type="entry name" value="DapB_N_CS"/>
</dbReference>
<comment type="caution">
    <text evidence="9">Was originally thought to be a dihydrodipicolinate reductase (DHDPR), catalyzing the conversion of dihydrodipicolinate to tetrahydrodipicolinate. However, it was shown in E.coli that the substrate of the enzymatic reaction is not dihydrodipicolinate (DHDP) but in fact (2S,4S)-4-hydroxy-2,3,4,5-tetrahydrodipicolinic acid (HTPA), the product released by the DapA-catalyzed reaction.</text>
</comment>
<reference evidence="13 14" key="1">
    <citation type="submission" date="2019-11" db="EMBL/GenBank/DDBJ databases">
        <title>Characterisation of Fundicoccus ignavus gen. nov. sp. nov., a novel genus of the family Aerococcaceae isolated from bulk tank milk.</title>
        <authorList>
            <person name="Siebert A."/>
            <person name="Huptas C."/>
            <person name="Wenning M."/>
            <person name="Scherer S."/>
            <person name="Doll E.V."/>
        </authorList>
    </citation>
    <scope>NUCLEOTIDE SEQUENCE [LARGE SCALE GENOMIC DNA]</scope>
    <source>
        <strain evidence="13 14">WS4759</strain>
    </source>
</reference>
<dbReference type="SUPFAM" id="SSF55347">
    <property type="entry name" value="Glyceraldehyde-3-phosphate dehydrogenase-like, C-terminal domain"/>
    <property type="match status" value="1"/>
</dbReference>
<comment type="subunit">
    <text evidence="9">Homotetramer.</text>
</comment>
<keyword evidence="14" id="KW-1185">Reference proteome</keyword>
<dbReference type="AlphaFoldDB" id="A0A6I2GIS6"/>
<evidence type="ECO:0000256" key="5">
    <source>
        <dbReference type="ARBA" id="ARBA00022915"/>
    </source>
</evidence>
<feature type="binding site" evidence="9">
    <location>
        <begin position="90"/>
        <end position="92"/>
    </location>
    <ligand>
        <name>NAD(+)</name>
        <dbReference type="ChEBI" id="CHEBI:57540"/>
    </ligand>
</feature>
<dbReference type="PANTHER" id="PTHR20836">
    <property type="entry name" value="DIHYDRODIPICOLINATE REDUCTASE"/>
    <property type="match status" value="1"/>
</dbReference>
<dbReference type="SUPFAM" id="SSF51735">
    <property type="entry name" value="NAD(P)-binding Rossmann-fold domains"/>
    <property type="match status" value="1"/>
</dbReference>
<dbReference type="Gene3D" id="3.40.50.720">
    <property type="entry name" value="NAD(P)-binding Rossmann-like Domain"/>
    <property type="match status" value="1"/>
</dbReference>
<organism evidence="13 14">
    <name type="scientific">Fundicoccus ignavus</name>
    <dbReference type="NCBI Taxonomy" id="2664442"/>
    <lineage>
        <taxon>Bacteria</taxon>
        <taxon>Bacillati</taxon>
        <taxon>Bacillota</taxon>
        <taxon>Bacilli</taxon>
        <taxon>Lactobacillales</taxon>
        <taxon>Aerococcaceae</taxon>
        <taxon>Fundicoccus</taxon>
    </lineage>
</organism>
<dbReference type="Pfam" id="PF05173">
    <property type="entry name" value="DapB_C"/>
    <property type="match status" value="1"/>
</dbReference>
<dbReference type="InterPro" id="IPR000846">
    <property type="entry name" value="DapB_N"/>
</dbReference>
<feature type="binding site" evidence="9">
    <location>
        <begin position="158"/>
        <end position="159"/>
    </location>
    <ligand>
        <name>(S)-2,3,4,5-tetrahydrodipicolinate</name>
        <dbReference type="ChEBI" id="CHEBI:16845"/>
    </ligand>
</feature>
<feature type="binding site" evidence="9">
    <location>
        <position position="149"/>
    </location>
    <ligand>
        <name>(S)-2,3,4,5-tetrahydrodipicolinate</name>
        <dbReference type="ChEBI" id="CHEBI:16845"/>
    </ligand>
</feature>
<comment type="caution">
    <text evidence="13">The sequence shown here is derived from an EMBL/GenBank/DDBJ whole genome shotgun (WGS) entry which is preliminary data.</text>
</comment>
<feature type="binding site" evidence="9">
    <location>
        <begin position="7"/>
        <end position="12"/>
    </location>
    <ligand>
        <name>NAD(+)</name>
        <dbReference type="ChEBI" id="CHEBI:57540"/>
    </ligand>
</feature>
<comment type="catalytic activity">
    <reaction evidence="9">
        <text>(S)-2,3,4,5-tetrahydrodipicolinate + NADP(+) + H2O = (2S,4S)-4-hydroxy-2,3,4,5-tetrahydrodipicolinate + NADPH + H(+)</text>
        <dbReference type="Rhea" id="RHEA:35331"/>
        <dbReference type="ChEBI" id="CHEBI:15377"/>
        <dbReference type="ChEBI" id="CHEBI:15378"/>
        <dbReference type="ChEBI" id="CHEBI:16845"/>
        <dbReference type="ChEBI" id="CHEBI:57783"/>
        <dbReference type="ChEBI" id="CHEBI:58349"/>
        <dbReference type="ChEBI" id="CHEBI:67139"/>
        <dbReference type="EC" id="1.17.1.8"/>
    </reaction>
</comment>
<dbReference type="PIRSF" id="PIRSF000161">
    <property type="entry name" value="DHPR"/>
    <property type="match status" value="1"/>
</dbReference>
<evidence type="ECO:0000313" key="14">
    <source>
        <dbReference type="Proteomes" id="UP000430975"/>
    </source>
</evidence>
<feature type="domain" description="Dihydrodipicolinate reductase C-terminal" evidence="12">
    <location>
        <begin position="120"/>
        <end position="255"/>
    </location>
</feature>
<keyword evidence="4 9" id="KW-0521">NADP</keyword>
<comment type="function">
    <text evidence="9">Catalyzes the conversion of 4-hydroxy-tetrahydrodipicolinate (HTPA) to tetrahydrodipicolinate.</text>
</comment>
<feature type="binding site" evidence="9">
    <location>
        <position position="34"/>
    </location>
    <ligand>
        <name>NADP(+)</name>
        <dbReference type="ChEBI" id="CHEBI:58349"/>
    </ligand>
</feature>
<dbReference type="EC" id="1.17.1.8" evidence="9 10"/>
<dbReference type="GO" id="GO:0005829">
    <property type="term" value="C:cytosol"/>
    <property type="evidence" value="ECO:0007669"/>
    <property type="project" value="TreeGrafter"/>
</dbReference>
<evidence type="ECO:0000256" key="7">
    <source>
        <dbReference type="ARBA" id="ARBA00023027"/>
    </source>
</evidence>
<dbReference type="NCBIfam" id="TIGR00036">
    <property type="entry name" value="dapB"/>
    <property type="match status" value="1"/>
</dbReference>
<evidence type="ECO:0000313" key="13">
    <source>
        <dbReference type="EMBL" id="MRI85401.1"/>
    </source>
</evidence>
<feature type="binding site" evidence="9">
    <location>
        <position position="33"/>
    </location>
    <ligand>
        <name>NAD(+)</name>
        <dbReference type="ChEBI" id="CHEBI:57540"/>
    </ligand>
</feature>
<dbReference type="GO" id="GO:0051287">
    <property type="term" value="F:NAD binding"/>
    <property type="evidence" value="ECO:0007669"/>
    <property type="project" value="UniProtKB-UniRule"/>
</dbReference>
<dbReference type="GO" id="GO:0008839">
    <property type="term" value="F:4-hydroxy-tetrahydrodipicolinate reductase"/>
    <property type="evidence" value="ECO:0007669"/>
    <property type="project" value="UniProtKB-UniRule"/>
</dbReference>
<keyword evidence="8 9" id="KW-0457">Lysine biosynthesis</keyword>
<dbReference type="Gene3D" id="3.30.360.10">
    <property type="entry name" value="Dihydrodipicolinate Reductase, domain 2"/>
    <property type="match status" value="1"/>
</dbReference>